<evidence type="ECO:0000256" key="2">
    <source>
        <dbReference type="ARBA" id="ARBA00007703"/>
    </source>
</evidence>
<keyword evidence="5" id="KW-1185">Reference proteome</keyword>
<dbReference type="SUPFAM" id="SSF140566">
    <property type="entry name" value="FlgN-like"/>
    <property type="match status" value="1"/>
</dbReference>
<accession>A0A5P9CJ93</accession>
<dbReference type="OrthoDB" id="5874663at2"/>
<protein>
    <submittedName>
        <fullName evidence="4">FlgN protein</fullName>
    </submittedName>
</protein>
<dbReference type="Pfam" id="PF05130">
    <property type="entry name" value="FlgN"/>
    <property type="match status" value="1"/>
</dbReference>
<dbReference type="GO" id="GO:0044780">
    <property type="term" value="P:bacterial-type flagellum assembly"/>
    <property type="evidence" value="ECO:0007669"/>
    <property type="project" value="InterPro"/>
</dbReference>
<comment type="similarity">
    <text evidence="2">Belongs to the FlgN family.</text>
</comment>
<evidence type="ECO:0000313" key="5">
    <source>
        <dbReference type="Proteomes" id="UP000326936"/>
    </source>
</evidence>
<name>A0A5P9CJ93_9VIBR</name>
<keyword evidence="3" id="KW-1005">Bacterial flagellum biogenesis</keyword>
<dbReference type="KEGG" id="vaq:FIV01_04250"/>
<evidence type="ECO:0000313" key="4">
    <source>
        <dbReference type="EMBL" id="QFT25632.1"/>
    </source>
</evidence>
<evidence type="ECO:0000256" key="3">
    <source>
        <dbReference type="ARBA" id="ARBA00022795"/>
    </source>
</evidence>
<sequence>MPSKTSHLIQSFFNTLVQDIKSYQKLEILLKQQKALYLHFDADQLESNIAQQQPLLVLLRQNAHQRSQIMATFQLKMDKQGVERFFSALPPAAAEKIKSLWHQLETLIKHCQVLNQENGQTSASFHELIVSLTRPQQHTYTEQPIG</sequence>
<evidence type="ECO:0000256" key="1">
    <source>
        <dbReference type="ARBA" id="ARBA00002397"/>
    </source>
</evidence>
<dbReference type="InterPro" id="IPR007809">
    <property type="entry name" value="FlgN-like"/>
</dbReference>
<comment type="function">
    <text evidence="1">Required for the efficient initiation of filament assembly.</text>
</comment>
<dbReference type="Proteomes" id="UP000326936">
    <property type="component" value="Chromosome"/>
</dbReference>
<reference evidence="4 5" key="1">
    <citation type="submission" date="2019-10" db="EMBL/GenBank/DDBJ databases">
        <title>Complete genome sequence of Vibrio sp. strain THAF100, isolated from non-filtered water from the water column of tank 6 of a marine aquarium containing stony-coral fragments. Water maintained at 26 degree C.</title>
        <authorList>
            <person name="Ruckert C."/>
            <person name="Franco A."/>
            <person name="Kalinowski J."/>
            <person name="Glaeser S."/>
        </authorList>
    </citation>
    <scope>NUCLEOTIDE SEQUENCE [LARGE SCALE GENOMIC DNA]</scope>
    <source>
        <strain evidence="4 5">THAF100</strain>
    </source>
</reference>
<gene>
    <name evidence="4" type="ORF">FIV01_04250</name>
</gene>
<proteinExistence type="inferred from homology"/>
<dbReference type="Gene3D" id="1.20.58.300">
    <property type="entry name" value="FlgN-like"/>
    <property type="match status" value="1"/>
</dbReference>
<dbReference type="InterPro" id="IPR036679">
    <property type="entry name" value="FlgN-like_sf"/>
</dbReference>
<dbReference type="AlphaFoldDB" id="A0A5P9CJ93"/>
<dbReference type="RefSeq" id="WP_152429880.1">
    <property type="nucleotide sequence ID" value="NZ_CBCSDK010000003.1"/>
</dbReference>
<organism evidence="4 5">
    <name type="scientific">Vibrio aquimaris</name>
    <dbReference type="NCBI Taxonomy" id="2587862"/>
    <lineage>
        <taxon>Bacteria</taxon>
        <taxon>Pseudomonadati</taxon>
        <taxon>Pseudomonadota</taxon>
        <taxon>Gammaproteobacteria</taxon>
        <taxon>Vibrionales</taxon>
        <taxon>Vibrionaceae</taxon>
        <taxon>Vibrio</taxon>
    </lineage>
</organism>
<dbReference type="EMBL" id="CP045350">
    <property type="protein sequence ID" value="QFT25632.1"/>
    <property type="molecule type" value="Genomic_DNA"/>
</dbReference>